<accession>A0A6M7WUT0</accession>
<feature type="compositionally biased region" description="Basic and acidic residues" evidence="1">
    <location>
        <begin position="73"/>
        <end position="83"/>
    </location>
</feature>
<feature type="region of interest" description="Disordered" evidence="1">
    <location>
        <begin position="63"/>
        <end position="83"/>
    </location>
</feature>
<protein>
    <submittedName>
        <fullName evidence="2">Uncharacterized protein</fullName>
    </submittedName>
</protein>
<evidence type="ECO:0000256" key="1">
    <source>
        <dbReference type="SAM" id="MobiDB-lite"/>
    </source>
</evidence>
<name>A0A6M7WUT0_RHILI</name>
<sequence length="83" mass="8776">MKEAGPLLCGRIGFNTSFEYLRDPINGRGQHDYHAEVDYALGASKATFGNDLCEGPEGGGLGTSTLALTYDNGTDKDSNETSS</sequence>
<reference evidence="2 3" key="1">
    <citation type="submission" date="2018-10" db="EMBL/GenBank/DDBJ databases">
        <authorList>
            <person name="Perry B.J."/>
            <person name="Sullivan J.T."/>
            <person name="Murphy R.J.T."/>
            <person name="Ramsay J.P."/>
            <person name="Ronson C.W."/>
        </authorList>
    </citation>
    <scope>NUCLEOTIDE SEQUENCE [LARGE SCALE GENOMIC DNA]</scope>
    <source>
        <strain evidence="2 3">R88b</strain>
    </source>
</reference>
<evidence type="ECO:0000313" key="3">
    <source>
        <dbReference type="Proteomes" id="UP000503017"/>
    </source>
</evidence>
<dbReference type="AlphaFoldDB" id="A0A6M7WUT0"/>
<dbReference type="Proteomes" id="UP000503017">
    <property type="component" value="Chromosome"/>
</dbReference>
<organism evidence="2 3">
    <name type="scientific">Mesorhizobium loti R88b</name>
    <dbReference type="NCBI Taxonomy" id="935548"/>
    <lineage>
        <taxon>Bacteria</taxon>
        <taxon>Pseudomonadati</taxon>
        <taxon>Pseudomonadota</taxon>
        <taxon>Alphaproteobacteria</taxon>
        <taxon>Hyphomicrobiales</taxon>
        <taxon>Phyllobacteriaceae</taxon>
        <taxon>Mesorhizobium</taxon>
    </lineage>
</organism>
<evidence type="ECO:0000313" key="2">
    <source>
        <dbReference type="EMBL" id="QKD05897.1"/>
    </source>
</evidence>
<proteinExistence type="predicted"/>
<dbReference type="EMBL" id="CP033367">
    <property type="protein sequence ID" value="QKD05897.1"/>
    <property type="molecule type" value="Genomic_DNA"/>
</dbReference>
<gene>
    <name evidence="2" type="ORF">EB235_34405</name>
</gene>